<dbReference type="InterPro" id="IPR004919">
    <property type="entry name" value="GmrSD_N"/>
</dbReference>
<evidence type="ECO:0000259" key="2">
    <source>
        <dbReference type="Pfam" id="PF07510"/>
    </source>
</evidence>
<reference evidence="3 4" key="1">
    <citation type="submission" date="2017-09" db="EMBL/GenBank/DDBJ databases">
        <title>Reassesment of A. cryaerophilus.</title>
        <authorList>
            <person name="Perez-Cataluna A."/>
            <person name="Collado L."/>
            <person name="Salgado O."/>
            <person name="Lefinanco V."/>
            <person name="Figueras M.J."/>
        </authorList>
    </citation>
    <scope>NUCLEOTIDE SEQUENCE [LARGE SCALE GENOMIC DNA]</scope>
    <source>
        <strain evidence="3 4">LMG 9065</strain>
    </source>
</reference>
<evidence type="ECO:0000259" key="1">
    <source>
        <dbReference type="Pfam" id="PF03235"/>
    </source>
</evidence>
<evidence type="ECO:0000313" key="3">
    <source>
        <dbReference type="EMBL" id="PRM97587.1"/>
    </source>
</evidence>
<name>A0A2S9TFJ2_9BACT</name>
<dbReference type="PANTHER" id="PTHR35149">
    <property type="entry name" value="SLL5132 PROTEIN"/>
    <property type="match status" value="1"/>
</dbReference>
<dbReference type="AlphaFoldDB" id="A0A2S9TFJ2"/>
<evidence type="ECO:0000313" key="4">
    <source>
        <dbReference type="Proteomes" id="UP000239151"/>
    </source>
</evidence>
<accession>A0A2S9TFJ2</accession>
<dbReference type="Pfam" id="PF03235">
    <property type="entry name" value="GmrSD_N"/>
    <property type="match status" value="1"/>
</dbReference>
<feature type="domain" description="GmrSD restriction endonucleases N-terminal" evidence="1">
    <location>
        <begin position="11"/>
        <end position="215"/>
    </location>
</feature>
<protein>
    <recommendedName>
        <fullName evidence="5">DUF262 domain-containing protein</fullName>
    </recommendedName>
</protein>
<dbReference type="PANTHER" id="PTHR35149:SF2">
    <property type="entry name" value="DUF262 DOMAIN-CONTAINING PROTEIN"/>
    <property type="match status" value="1"/>
</dbReference>
<evidence type="ECO:0008006" key="5">
    <source>
        <dbReference type="Google" id="ProtNLM"/>
    </source>
</evidence>
<sequence>MIDKAAAISIKNLFDVYYEIPEYQREYSWRLENWENLFNDLNESDKDYFLGTLICIVDGDTPMQVVDGQQRLTTLSIFRLAIFKKLNDKFTIFGSDRAKNREFLNLESSLYDKKNKLQLQSNNKSEYEKLIDKIINNKNENFDNRLRIFKAYNYFEEKLSDYTVDEFFNLLDKINGALVVRIEVKSDQDAFILFESINNRGMPLSPIDLIKNKIFAQLAKNKIKNIEQNNKEWQKILDSIDDFNDQVRFLRHYYHAFQNDEKIGIKGYTKATKSNIIKIYSEHIEKDVKFIFDGLIEKAKIYNQFVHPEPLEKNKYREKLIDLQRLGIAPAYSLLLFLFSNFKDVDFANLLNLLENWFIRRHITDYPATNKLDQIFIDLISKINEQGYSFEVVESFLKNDKNYQSDEKFKERLVNDDLYEINTGATRCLLTKLEKSKRTKESEVNFWETTGEKKPKLIWSIEHIMPQNPDKKTDWLNIDEEIRKQYVHKLGNLTLTCYNSNLSNKSFNDKTSISENGNNIGLQSGNVKINEYLMSKIEWSIEDIKNRSEILVNEIMLLLQK</sequence>
<dbReference type="Pfam" id="PF07510">
    <property type="entry name" value="GmrSD_C"/>
    <property type="match status" value="1"/>
</dbReference>
<organism evidence="3 4">
    <name type="scientific">Aliarcobacter cryaerophilus</name>
    <dbReference type="NCBI Taxonomy" id="28198"/>
    <lineage>
        <taxon>Bacteria</taxon>
        <taxon>Pseudomonadati</taxon>
        <taxon>Campylobacterota</taxon>
        <taxon>Epsilonproteobacteria</taxon>
        <taxon>Campylobacterales</taxon>
        <taxon>Arcobacteraceae</taxon>
        <taxon>Aliarcobacter</taxon>
    </lineage>
</organism>
<dbReference type="Proteomes" id="UP000239151">
    <property type="component" value="Unassembled WGS sequence"/>
</dbReference>
<proteinExistence type="predicted"/>
<feature type="domain" description="GmrSD restriction endonucleases C-terminal" evidence="2">
    <location>
        <begin position="404"/>
        <end position="552"/>
    </location>
</feature>
<dbReference type="InterPro" id="IPR011089">
    <property type="entry name" value="GmrSD_C"/>
</dbReference>
<gene>
    <name evidence="3" type="ORF">CJ670_05205</name>
</gene>
<comment type="caution">
    <text evidence="3">The sequence shown here is derived from an EMBL/GenBank/DDBJ whole genome shotgun (WGS) entry which is preliminary data.</text>
</comment>
<dbReference type="EMBL" id="NXGI01000009">
    <property type="protein sequence ID" value="PRM97587.1"/>
    <property type="molecule type" value="Genomic_DNA"/>
</dbReference>